<evidence type="ECO:0000313" key="2">
    <source>
        <dbReference type="EMBL" id="HHS51353.1"/>
    </source>
</evidence>
<dbReference type="InterPro" id="IPR001584">
    <property type="entry name" value="Integrase_cat-core"/>
</dbReference>
<name>A0A7C6A8B5_UNCW3</name>
<dbReference type="InterPro" id="IPR036397">
    <property type="entry name" value="RNaseH_sf"/>
</dbReference>
<organism evidence="2">
    <name type="scientific">candidate division WOR-3 bacterium</name>
    <dbReference type="NCBI Taxonomy" id="2052148"/>
    <lineage>
        <taxon>Bacteria</taxon>
        <taxon>Bacteria division WOR-3</taxon>
    </lineage>
</organism>
<protein>
    <recommendedName>
        <fullName evidence="1">Integrase catalytic domain-containing protein</fullName>
    </recommendedName>
</protein>
<sequence length="478" mass="55302">MRNLNFTPQEKDYVFKIAAFIYRAMSKIKFRSVSTEIAIRELERIRVIPKGAISVSRANELMNYFGISQRFFKLPRPCIRMTTVGPNYLHQADFTVSQMFYLHNMQIKFHSEYAKKQPKRKVMMGVLKDHFSQCIFAKAYEMVAESSIGVIQFLYDAWSPKLGPGFPFHGLPWNLYTDAGPGWKSKAARELYKALFISWKPHSPGNARATGSVEKGIDSCITFEKIIKGRLSAGANISLERFNQMLFEYCIDLNNKPHTYFTKLKRFEIWQQIKDEDIRCCPPWEIFLKLTATEDEPRRVTPYGTIKYQGKEYYIGTDFVHQIVYPYLGLEGELYVKIPNYGIVGPLKPGIPFVQFGEYKTPQLTTWEKNIQAVKAIAQELGFSPDDIDYERQSDDVYIPREGRPVIEPESERFFTSIYEVKSYLADSIDFDLLPQDIIAKIDEVIEANTDAKGFIPISIVEKILKIIQPYYSQSSYD</sequence>
<reference evidence="2" key="1">
    <citation type="journal article" date="2020" name="mSystems">
        <title>Genome- and Community-Level Interaction Insights into Carbon Utilization and Element Cycling Functions of Hydrothermarchaeota in Hydrothermal Sediment.</title>
        <authorList>
            <person name="Zhou Z."/>
            <person name="Liu Y."/>
            <person name="Xu W."/>
            <person name="Pan J."/>
            <person name="Luo Z.H."/>
            <person name="Li M."/>
        </authorList>
    </citation>
    <scope>NUCLEOTIDE SEQUENCE [LARGE SCALE GENOMIC DNA]</scope>
    <source>
        <strain evidence="2">SpSt-876</strain>
    </source>
</reference>
<dbReference type="GO" id="GO:0015074">
    <property type="term" value="P:DNA integration"/>
    <property type="evidence" value="ECO:0007669"/>
    <property type="project" value="InterPro"/>
</dbReference>
<gene>
    <name evidence="2" type="ORF">ENW73_00595</name>
</gene>
<dbReference type="InterPro" id="IPR012337">
    <property type="entry name" value="RNaseH-like_sf"/>
</dbReference>
<dbReference type="Gene3D" id="3.30.420.10">
    <property type="entry name" value="Ribonuclease H-like superfamily/Ribonuclease H"/>
    <property type="match status" value="1"/>
</dbReference>
<dbReference type="AlphaFoldDB" id="A0A7C6A8B5"/>
<proteinExistence type="predicted"/>
<feature type="domain" description="Integrase catalytic" evidence="1">
    <location>
        <begin position="82"/>
        <end position="274"/>
    </location>
</feature>
<accession>A0A7C6A8B5</accession>
<dbReference type="SUPFAM" id="SSF53098">
    <property type="entry name" value="Ribonuclease H-like"/>
    <property type="match status" value="1"/>
</dbReference>
<dbReference type="EMBL" id="DTLI01000016">
    <property type="protein sequence ID" value="HHS51353.1"/>
    <property type="molecule type" value="Genomic_DNA"/>
</dbReference>
<evidence type="ECO:0000259" key="1">
    <source>
        <dbReference type="PROSITE" id="PS50994"/>
    </source>
</evidence>
<comment type="caution">
    <text evidence="2">The sequence shown here is derived from an EMBL/GenBank/DDBJ whole genome shotgun (WGS) entry which is preliminary data.</text>
</comment>
<dbReference type="PROSITE" id="PS50994">
    <property type="entry name" value="INTEGRASE"/>
    <property type="match status" value="1"/>
</dbReference>
<dbReference type="GO" id="GO:0003676">
    <property type="term" value="F:nucleic acid binding"/>
    <property type="evidence" value="ECO:0007669"/>
    <property type="project" value="InterPro"/>
</dbReference>